<evidence type="ECO:0000313" key="2">
    <source>
        <dbReference type="Proteomes" id="UP000793456"/>
    </source>
</evidence>
<comment type="caution">
    <text evidence="1">The sequence shown here is derived from an EMBL/GenBank/DDBJ whole genome shotgun (WGS) entry which is preliminary data.</text>
</comment>
<accession>A0ACD3RXB6</accession>
<proteinExistence type="predicted"/>
<organism evidence="1 2">
    <name type="scientific">Larimichthys crocea</name>
    <name type="common">Large yellow croaker</name>
    <name type="synonym">Pseudosciaena crocea</name>
    <dbReference type="NCBI Taxonomy" id="215358"/>
    <lineage>
        <taxon>Eukaryota</taxon>
        <taxon>Metazoa</taxon>
        <taxon>Chordata</taxon>
        <taxon>Craniata</taxon>
        <taxon>Vertebrata</taxon>
        <taxon>Euteleostomi</taxon>
        <taxon>Actinopterygii</taxon>
        <taxon>Neopterygii</taxon>
        <taxon>Teleostei</taxon>
        <taxon>Neoteleostei</taxon>
        <taxon>Acanthomorphata</taxon>
        <taxon>Eupercaria</taxon>
        <taxon>Sciaenidae</taxon>
        <taxon>Larimichthys</taxon>
    </lineage>
</organism>
<protein>
    <submittedName>
        <fullName evidence="1">Uncharacterized protein</fullName>
    </submittedName>
</protein>
<name>A0ACD3RXB6_LARCR</name>
<keyword evidence="2" id="KW-1185">Reference proteome</keyword>
<gene>
    <name evidence="1" type="ORF">E3U43_008770</name>
</gene>
<reference evidence="1" key="1">
    <citation type="submission" date="2018-11" db="EMBL/GenBank/DDBJ databases">
        <title>The sequence and de novo assembly of Larimichthys crocea genome using PacBio and Hi-C technologies.</title>
        <authorList>
            <person name="Xu P."/>
            <person name="Chen B."/>
            <person name="Zhou Z."/>
            <person name="Ke Q."/>
            <person name="Wu Y."/>
            <person name="Bai H."/>
            <person name="Pu F."/>
        </authorList>
    </citation>
    <scope>NUCLEOTIDE SEQUENCE</scope>
    <source>
        <tissue evidence="1">Muscle</tissue>
    </source>
</reference>
<dbReference type="EMBL" id="CM011674">
    <property type="protein sequence ID" value="TMS23464.1"/>
    <property type="molecule type" value="Genomic_DNA"/>
</dbReference>
<evidence type="ECO:0000313" key="1">
    <source>
        <dbReference type="EMBL" id="TMS23464.1"/>
    </source>
</evidence>
<sequence>MYFQGSRRRGEDGITMVIDFLLSNARLVLGVGGAAMLGIATLAVKRLIERAGRAADEEKVEQKMAESWEELSLVSASPTLIKKGIEGVVMKHVAKAAKQQKADLCQQSQTSSVEVQPKPESKRLQLCVLTLQERLQQYYHTRAALAPHEVQRAQSLALDICTEIQGFLHTRHPDMPLGEMSIGGSLLDDLQVVSADHACLLVPLELEASLWRLVPGEETLLTHPLHWMVRRVNLEYFPRGRSYWDRYLVGGYLSSEAVVNMFIKAIMETINWPSISSTMDCLVRPVLGGLDLRLEIRPRDNNEGAESSDVQGAEPLFISMLPLLREEDVVLTCPA</sequence>
<dbReference type="Proteomes" id="UP000793456">
    <property type="component" value="Chromosome I"/>
</dbReference>